<keyword evidence="1" id="KW-0472">Membrane</keyword>
<dbReference type="EMBL" id="JAMQBK010000042">
    <property type="protein sequence ID" value="MCM2372218.1"/>
    <property type="molecule type" value="Genomic_DNA"/>
</dbReference>
<proteinExistence type="predicted"/>
<accession>A0ABT0U735</accession>
<dbReference type="RefSeq" id="WP_250929851.1">
    <property type="nucleotide sequence ID" value="NZ_JAMQBK010000042.1"/>
</dbReference>
<evidence type="ECO:0000313" key="3">
    <source>
        <dbReference type="Proteomes" id="UP001202961"/>
    </source>
</evidence>
<organism evidence="2 3">
    <name type="scientific">Aporhodopirellula aestuarii</name>
    <dbReference type="NCBI Taxonomy" id="2950107"/>
    <lineage>
        <taxon>Bacteria</taxon>
        <taxon>Pseudomonadati</taxon>
        <taxon>Planctomycetota</taxon>
        <taxon>Planctomycetia</taxon>
        <taxon>Pirellulales</taxon>
        <taxon>Pirellulaceae</taxon>
        <taxon>Aporhodopirellula</taxon>
    </lineage>
</organism>
<name>A0ABT0U735_9BACT</name>
<protein>
    <recommendedName>
        <fullName evidence="4">Transmembrane protein</fullName>
    </recommendedName>
</protein>
<evidence type="ECO:0008006" key="4">
    <source>
        <dbReference type="Google" id="ProtNLM"/>
    </source>
</evidence>
<keyword evidence="1" id="KW-0812">Transmembrane</keyword>
<reference evidence="2 3" key="1">
    <citation type="journal article" date="2022" name="Syst. Appl. Microbiol.">
        <title>Rhodopirellula aestuarii sp. nov., a novel member of the genus Rhodopirellula isolated from brackish sediments collected in the Tagus River estuary, Portugal.</title>
        <authorList>
            <person name="Vitorino I.R."/>
            <person name="Klimek D."/>
            <person name="Calusinska M."/>
            <person name="Lobo-da-Cunha A."/>
            <person name="Vasconcelos V."/>
            <person name="Lage O.M."/>
        </authorList>
    </citation>
    <scope>NUCLEOTIDE SEQUENCE [LARGE SCALE GENOMIC DNA]</scope>
    <source>
        <strain evidence="2 3">ICT_H3.1</strain>
    </source>
</reference>
<evidence type="ECO:0000256" key="1">
    <source>
        <dbReference type="SAM" id="Phobius"/>
    </source>
</evidence>
<sequence>MIVPTYWAEAKRTIKHEKRQMTLRRFGWSDESQEAAEKHADKRLEEAVERVVGGVPTLLAEPKVPYNGADGLPIREEIVSRHGDAVITRNAYGALCLNTPDVLFADVDAESSEGCSPYFYTLLIYSIGYAAVTWQFDEGRSIFLYLLGAIFFVTVFGSLWHWAIDRIQGSPKQAALKRIERAAAQHRGWSMRLYETPRGWRILVSHDTFDPRSDEVRAFFQSIGADPIYVRMCFNQNCFRARLSPKPWRIGIDDHLKPRPGVWPVSAERLPDRMRWVNDYQQKSKGYASCRYVTTLGNAVPCSTAREIIRLHDEMSSAMSEKSIA</sequence>
<comment type="caution">
    <text evidence="2">The sequence shown here is derived from an EMBL/GenBank/DDBJ whole genome shotgun (WGS) entry which is preliminary data.</text>
</comment>
<keyword evidence="3" id="KW-1185">Reference proteome</keyword>
<evidence type="ECO:0000313" key="2">
    <source>
        <dbReference type="EMBL" id="MCM2372218.1"/>
    </source>
</evidence>
<dbReference type="Proteomes" id="UP001202961">
    <property type="component" value="Unassembled WGS sequence"/>
</dbReference>
<feature type="transmembrane region" description="Helical" evidence="1">
    <location>
        <begin position="142"/>
        <end position="163"/>
    </location>
</feature>
<keyword evidence="1" id="KW-1133">Transmembrane helix</keyword>
<gene>
    <name evidence="2" type="ORF">NB063_16550</name>
</gene>